<sequence>MENTLYEQNVQLNQIIERLAELNQMVPETEMDEHRIKLERELLLEKFSDSTKSLEEKANNTAGYIKHLENNVKEIDEEIKRLRARKDSFNNSINFLKSALSTLFNLCDKKKLKTALYTFTLAKGKGKVVIEDETKLAEEYLVPQPPKPDKQKLYDDIANQGLIIDGVKLEYNESLRIR</sequence>
<dbReference type="RefSeq" id="WP_412702002.1">
    <property type="nucleotide sequence ID" value="NZ_JBDLBQ010000007.1"/>
</dbReference>
<keyword evidence="3" id="KW-1185">Reference proteome</keyword>
<name>A0ABW9KEQ7_9FIRM</name>
<feature type="coiled-coil region" evidence="1">
    <location>
        <begin position="65"/>
        <end position="99"/>
    </location>
</feature>
<reference evidence="2 3" key="1">
    <citation type="journal article" date="2024" name="Anaerobe">
        <title>The identification of Finegoldia dalianensis sp. nov., isolated from the pus of a patient with skin abscess and genomic analysis of the strains belonging to Finegoldia genus.</title>
        <authorList>
            <person name="Li Y."/>
            <person name="Wang Y."/>
            <person name="Xiao D."/>
            <person name="Wang J."/>
            <person name="Jin D."/>
        </authorList>
    </citation>
    <scope>NUCLEOTIDE SEQUENCE [LARGE SCALE GENOMIC DNA]</scope>
    <source>
        <strain evidence="2 3">LY240594</strain>
    </source>
</reference>
<evidence type="ECO:0000256" key="1">
    <source>
        <dbReference type="SAM" id="Coils"/>
    </source>
</evidence>
<protein>
    <submittedName>
        <fullName evidence="2">Siphovirus Gp157 family protein</fullName>
    </submittedName>
</protein>
<comment type="caution">
    <text evidence="2">The sequence shown here is derived from an EMBL/GenBank/DDBJ whole genome shotgun (WGS) entry which is preliminary data.</text>
</comment>
<dbReference type="EMBL" id="JBDLBQ010000007">
    <property type="protein sequence ID" value="MFN2102859.1"/>
    <property type="molecule type" value="Genomic_DNA"/>
</dbReference>
<dbReference type="Pfam" id="PF05565">
    <property type="entry name" value="Sipho_Gp157"/>
    <property type="match status" value="1"/>
</dbReference>
<evidence type="ECO:0000313" key="2">
    <source>
        <dbReference type="EMBL" id="MFN2102859.1"/>
    </source>
</evidence>
<proteinExistence type="predicted"/>
<evidence type="ECO:0000313" key="3">
    <source>
        <dbReference type="Proteomes" id="UP001634413"/>
    </source>
</evidence>
<dbReference type="Proteomes" id="UP001634413">
    <property type="component" value="Unassembled WGS sequence"/>
</dbReference>
<dbReference type="InterPro" id="IPR008840">
    <property type="entry name" value="Sipho_Gp157"/>
</dbReference>
<keyword evidence="1" id="KW-0175">Coiled coil</keyword>
<organism evidence="2 3">
    <name type="scientific">Finegoldia dalianensis</name>
    <dbReference type="NCBI Taxonomy" id="3145239"/>
    <lineage>
        <taxon>Bacteria</taxon>
        <taxon>Bacillati</taxon>
        <taxon>Bacillota</taxon>
        <taxon>Tissierellia</taxon>
        <taxon>Tissierellales</taxon>
        <taxon>Peptoniphilaceae</taxon>
        <taxon>Finegoldia</taxon>
    </lineage>
</organism>
<gene>
    <name evidence="2" type="ORF">ABDJ34_08090</name>
</gene>
<accession>A0ABW9KEQ7</accession>